<dbReference type="InterPro" id="IPR027417">
    <property type="entry name" value="P-loop_NTPase"/>
</dbReference>
<keyword evidence="2" id="KW-0813">Transport</keyword>
<dbReference type="PANTHER" id="PTHR43335:SF8">
    <property type="entry name" value="ABC TRANSPORTER, ATP-BINDING PROTEIN"/>
    <property type="match status" value="1"/>
</dbReference>
<sequence length="306" mass="34377">MTMTAILEMHDVTKRFGKQLVLDHVNLTIQRGDIYGLIGRNGAGKTTILKTIVQLLYADSGTIMLFGADTKHGYGKQLKRTGSVIETPVANDQLTARQNLKYYCKIKGIVDQDAIEEALNFVGLTDTGNKKFKQFSLGMRQKLGLAIAMLNKPDFLILDEPINGLDPIAIAEFRRLLIKLNQTQQMTILISSHILEELYQMATRFGIIDRGVILKELTKEEFEAQSREYIRLQVDQPQLAATVLNRMGVQDFKVVDQNTINVYDLSLDNQTLVEMLVAANVGVSTIVKEHINLENYFKSIVEKTGV</sequence>
<evidence type="ECO:0000256" key="4">
    <source>
        <dbReference type="ARBA" id="ARBA00022840"/>
    </source>
</evidence>
<evidence type="ECO:0000256" key="3">
    <source>
        <dbReference type="ARBA" id="ARBA00022741"/>
    </source>
</evidence>
<evidence type="ECO:0000256" key="2">
    <source>
        <dbReference type="ARBA" id="ARBA00022448"/>
    </source>
</evidence>
<dbReference type="PROSITE" id="PS50893">
    <property type="entry name" value="ABC_TRANSPORTER_2"/>
    <property type="match status" value="1"/>
</dbReference>
<dbReference type="Proteomes" id="UP000051160">
    <property type="component" value="Unassembled WGS sequence"/>
</dbReference>
<protein>
    <submittedName>
        <fullName evidence="6">Bacitracin ABC transporter ATP-binding protein BcrA</fullName>
    </submittedName>
</protein>
<dbReference type="STRING" id="1423776.FD04_GL000796"/>
<dbReference type="EMBL" id="AZEE01000028">
    <property type="protein sequence ID" value="KRK97824.1"/>
    <property type="molecule type" value="Genomic_DNA"/>
</dbReference>
<keyword evidence="7" id="KW-1185">Reference proteome</keyword>
<dbReference type="InterPro" id="IPR003439">
    <property type="entry name" value="ABC_transporter-like_ATP-bd"/>
</dbReference>
<dbReference type="Gene3D" id="3.40.50.300">
    <property type="entry name" value="P-loop containing nucleotide triphosphate hydrolases"/>
    <property type="match status" value="1"/>
</dbReference>
<proteinExistence type="inferred from homology"/>
<dbReference type="InterPro" id="IPR003593">
    <property type="entry name" value="AAA+_ATPase"/>
</dbReference>
<evidence type="ECO:0000313" key="6">
    <source>
        <dbReference type="EMBL" id="KRK97824.1"/>
    </source>
</evidence>
<dbReference type="GO" id="GO:0005524">
    <property type="term" value="F:ATP binding"/>
    <property type="evidence" value="ECO:0007669"/>
    <property type="project" value="UniProtKB-KW"/>
</dbReference>
<dbReference type="PATRIC" id="fig|1423776.4.peg.803"/>
<evidence type="ECO:0000259" key="5">
    <source>
        <dbReference type="PROSITE" id="PS50893"/>
    </source>
</evidence>
<gene>
    <name evidence="6" type="ORF">FD04_GL000796</name>
</gene>
<name>A0A0R1LQM5_9LACO</name>
<keyword evidence="4 6" id="KW-0067">ATP-binding</keyword>
<accession>A0A0R1LQM5</accession>
<evidence type="ECO:0000313" key="7">
    <source>
        <dbReference type="Proteomes" id="UP000051160"/>
    </source>
</evidence>
<reference evidence="6 7" key="1">
    <citation type="journal article" date="2015" name="Genome Announc.">
        <title>Expanding the biotechnology potential of lactobacilli through comparative genomics of 213 strains and associated genera.</title>
        <authorList>
            <person name="Sun Z."/>
            <person name="Harris H.M."/>
            <person name="McCann A."/>
            <person name="Guo C."/>
            <person name="Argimon S."/>
            <person name="Zhang W."/>
            <person name="Yang X."/>
            <person name="Jeffery I.B."/>
            <person name="Cooney J.C."/>
            <person name="Kagawa T.F."/>
            <person name="Liu W."/>
            <person name="Song Y."/>
            <person name="Salvetti E."/>
            <person name="Wrobel A."/>
            <person name="Rasinkangas P."/>
            <person name="Parkhill J."/>
            <person name="Rea M.C."/>
            <person name="O'Sullivan O."/>
            <person name="Ritari J."/>
            <person name="Douillard F.P."/>
            <person name="Paul Ross R."/>
            <person name="Yang R."/>
            <person name="Briner A.E."/>
            <person name="Felis G.E."/>
            <person name="de Vos W.M."/>
            <person name="Barrangou R."/>
            <person name="Klaenhammer T.R."/>
            <person name="Caufield P.W."/>
            <person name="Cui Y."/>
            <person name="Zhang H."/>
            <person name="O'Toole P.W."/>
        </authorList>
    </citation>
    <scope>NUCLEOTIDE SEQUENCE [LARGE SCALE GENOMIC DNA]</scope>
    <source>
        <strain evidence="6 7">DSM 19909</strain>
    </source>
</reference>
<feature type="domain" description="ABC transporter" evidence="5">
    <location>
        <begin position="7"/>
        <end position="235"/>
    </location>
</feature>
<evidence type="ECO:0000256" key="1">
    <source>
        <dbReference type="ARBA" id="ARBA00005417"/>
    </source>
</evidence>
<dbReference type="PANTHER" id="PTHR43335">
    <property type="entry name" value="ABC TRANSPORTER, ATP-BINDING PROTEIN"/>
    <property type="match status" value="1"/>
</dbReference>
<dbReference type="InterPro" id="IPR017871">
    <property type="entry name" value="ABC_transporter-like_CS"/>
</dbReference>
<dbReference type="Pfam" id="PF00005">
    <property type="entry name" value="ABC_tran"/>
    <property type="match status" value="1"/>
</dbReference>
<dbReference type="SMART" id="SM00382">
    <property type="entry name" value="AAA"/>
    <property type="match status" value="1"/>
</dbReference>
<comment type="similarity">
    <text evidence="1">Belongs to the ABC transporter superfamily.</text>
</comment>
<organism evidence="6 7">
    <name type="scientific">Secundilactobacillus odoratitofui DSM 19909 = JCM 15043</name>
    <dbReference type="NCBI Taxonomy" id="1423776"/>
    <lineage>
        <taxon>Bacteria</taxon>
        <taxon>Bacillati</taxon>
        <taxon>Bacillota</taxon>
        <taxon>Bacilli</taxon>
        <taxon>Lactobacillales</taxon>
        <taxon>Lactobacillaceae</taxon>
        <taxon>Secundilactobacillus</taxon>
    </lineage>
</organism>
<dbReference type="GO" id="GO:0016887">
    <property type="term" value="F:ATP hydrolysis activity"/>
    <property type="evidence" value="ECO:0007669"/>
    <property type="project" value="InterPro"/>
</dbReference>
<dbReference type="PROSITE" id="PS00211">
    <property type="entry name" value="ABC_TRANSPORTER_1"/>
    <property type="match status" value="1"/>
</dbReference>
<dbReference type="AlphaFoldDB" id="A0A0R1LQM5"/>
<comment type="caution">
    <text evidence="6">The sequence shown here is derived from an EMBL/GenBank/DDBJ whole genome shotgun (WGS) entry which is preliminary data.</text>
</comment>
<dbReference type="SUPFAM" id="SSF52540">
    <property type="entry name" value="P-loop containing nucleoside triphosphate hydrolases"/>
    <property type="match status" value="1"/>
</dbReference>
<keyword evidence="3" id="KW-0547">Nucleotide-binding</keyword>